<evidence type="ECO:0000256" key="1">
    <source>
        <dbReference type="SAM" id="MobiDB-lite"/>
    </source>
</evidence>
<keyword evidence="2" id="KW-0732">Signal</keyword>
<evidence type="ECO:0000256" key="2">
    <source>
        <dbReference type="SAM" id="SignalP"/>
    </source>
</evidence>
<sequence>MNKHRVVSMAIVFAMIAMMLAPGAALASASMSVSAPATAAPGQTVTVTARISLGSDTYQGVSSNSVSLGGLEFVSASLSFSGGFVEASSSGFVAAGGTYSSSGTYSCTVRIPMTAQNGDTFTFGISSFDAQLASGEESTYGGGSATITVSGGGSGDPNPTDPVSPTDPVNPTDPIAPTDPNVTPGAPTPTPDASGYSYSVSASASKTNVKAGDTVNIQVAIS</sequence>
<feature type="region of interest" description="Disordered" evidence="1">
    <location>
        <begin position="137"/>
        <end position="207"/>
    </location>
</feature>
<comment type="caution">
    <text evidence="3">The sequence shown here is derived from an EMBL/GenBank/DDBJ whole genome shotgun (WGS) entry which is preliminary data.</text>
</comment>
<protein>
    <recommendedName>
        <fullName evidence="5">Cohesin domain-containing protein</fullName>
    </recommendedName>
</protein>
<evidence type="ECO:0000313" key="4">
    <source>
        <dbReference type="Proteomes" id="UP000886884"/>
    </source>
</evidence>
<feature type="compositionally biased region" description="Gly residues" evidence="1">
    <location>
        <begin position="140"/>
        <end position="155"/>
    </location>
</feature>
<feature type="chain" id="PRO_5038931288" description="Cohesin domain-containing protein" evidence="2">
    <location>
        <begin position="40"/>
        <end position="222"/>
    </location>
</feature>
<accession>A0A9D1P8V5</accession>
<dbReference type="AlphaFoldDB" id="A0A9D1P8V5"/>
<gene>
    <name evidence="3" type="ORF">IAA64_11800</name>
</gene>
<evidence type="ECO:0000313" key="3">
    <source>
        <dbReference type="EMBL" id="HIV28650.1"/>
    </source>
</evidence>
<name>A0A9D1P8V5_9FIRM</name>
<dbReference type="EMBL" id="DVOT01000214">
    <property type="protein sequence ID" value="HIV28650.1"/>
    <property type="molecule type" value="Genomic_DNA"/>
</dbReference>
<feature type="compositionally biased region" description="Low complexity" evidence="1">
    <location>
        <begin position="193"/>
        <end position="205"/>
    </location>
</feature>
<feature type="non-terminal residue" evidence="3">
    <location>
        <position position="222"/>
    </location>
</feature>
<reference evidence="3" key="1">
    <citation type="submission" date="2020-10" db="EMBL/GenBank/DDBJ databases">
        <authorList>
            <person name="Gilroy R."/>
        </authorList>
    </citation>
    <scope>NUCLEOTIDE SEQUENCE</scope>
    <source>
        <strain evidence="3">CHK183-6373</strain>
    </source>
</reference>
<dbReference type="Proteomes" id="UP000886884">
    <property type="component" value="Unassembled WGS sequence"/>
</dbReference>
<evidence type="ECO:0008006" key="5">
    <source>
        <dbReference type="Google" id="ProtNLM"/>
    </source>
</evidence>
<reference evidence="3" key="2">
    <citation type="journal article" date="2021" name="PeerJ">
        <title>Extensive microbial diversity within the chicken gut microbiome revealed by metagenomics and culture.</title>
        <authorList>
            <person name="Gilroy R."/>
            <person name="Ravi A."/>
            <person name="Getino M."/>
            <person name="Pursley I."/>
            <person name="Horton D.L."/>
            <person name="Alikhan N.F."/>
            <person name="Baker D."/>
            <person name="Gharbi K."/>
            <person name="Hall N."/>
            <person name="Watson M."/>
            <person name="Adriaenssens E.M."/>
            <person name="Foster-Nyarko E."/>
            <person name="Jarju S."/>
            <person name="Secka A."/>
            <person name="Antonio M."/>
            <person name="Oren A."/>
            <person name="Chaudhuri R.R."/>
            <person name="La Ragione R."/>
            <person name="Hildebrand F."/>
            <person name="Pallen M.J."/>
        </authorList>
    </citation>
    <scope>NUCLEOTIDE SEQUENCE</scope>
    <source>
        <strain evidence="3">CHK183-6373</strain>
    </source>
</reference>
<feature type="signal peptide" evidence="2">
    <location>
        <begin position="1"/>
        <end position="39"/>
    </location>
</feature>
<proteinExistence type="predicted"/>
<organism evidence="3 4">
    <name type="scientific">Candidatus Ornithocaccomicrobium faecavium</name>
    <dbReference type="NCBI Taxonomy" id="2840890"/>
    <lineage>
        <taxon>Bacteria</taxon>
        <taxon>Bacillati</taxon>
        <taxon>Bacillota</taxon>
        <taxon>Clostridia</taxon>
        <taxon>Candidatus Ornithocaccomicrobium</taxon>
    </lineage>
</organism>